<dbReference type="InterPro" id="IPR013750">
    <property type="entry name" value="GHMP_kinase_C_dom"/>
</dbReference>
<dbReference type="InParanoid" id="A0A1B1ALC1"/>
<dbReference type="GO" id="GO:0005524">
    <property type="term" value="F:ATP binding"/>
    <property type="evidence" value="ECO:0007669"/>
    <property type="project" value="UniProtKB-UniRule"/>
</dbReference>
<keyword evidence="4 10" id="KW-0808">Transferase</keyword>
<dbReference type="Gene3D" id="3.30.70.890">
    <property type="entry name" value="GHMP kinase, C-terminal domain"/>
    <property type="match status" value="1"/>
</dbReference>
<gene>
    <name evidence="10" type="primary">ispE</name>
    <name evidence="13" type="ORF">ATE48_16265</name>
</gene>
<dbReference type="OrthoDB" id="9809438at2"/>
<evidence type="ECO:0000256" key="8">
    <source>
        <dbReference type="ARBA" id="ARBA00023229"/>
    </source>
</evidence>
<organism evidence="13 14">
    <name type="scientific">Candidatus Viadribacter manganicus</name>
    <dbReference type="NCBI Taxonomy" id="1759059"/>
    <lineage>
        <taxon>Bacteria</taxon>
        <taxon>Pseudomonadati</taxon>
        <taxon>Pseudomonadota</taxon>
        <taxon>Alphaproteobacteria</taxon>
        <taxon>Hyphomonadales</taxon>
        <taxon>Hyphomonadaceae</taxon>
        <taxon>Candidatus Viadribacter</taxon>
    </lineage>
</organism>
<proteinExistence type="inferred from homology"/>
<evidence type="ECO:0000256" key="3">
    <source>
        <dbReference type="ARBA" id="ARBA00017473"/>
    </source>
</evidence>
<dbReference type="AlphaFoldDB" id="A0A1B1ALC1"/>
<feature type="binding site" evidence="10">
    <location>
        <begin position="91"/>
        <end position="101"/>
    </location>
    <ligand>
        <name>ATP</name>
        <dbReference type="ChEBI" id="CHEBI:30616"/>
    </ligand>
</feature>
<dbReference type="GO" id="GO:0019288">
    <property type="term" value="P:isopentenyl diphosphate biosynthetic process, methylerythritol 4-phosphate pathway"/>
    <property type="evidence" value="ECO:0007669"/>
    <property type="project" value="UniProtKB-UniRule"/>
</dbReference>
<dbReference type="InterPro" id="IPR004424">
    <property type="entry name" value="IspE"/>
</dbReference>
<reference evidence="13 14" key="1">
    <citation type="submission" date="2015-11" db="EMBL/GenBank/DDBJ databases">
        <title>Whole-Genome Sequence of Candidatus Oderbacter manganicum from the National Park Lower Oder Valley, Germany.</title>
        <authorList>
            <person name="Braun B."/>
            <person name="Liere K."/>
            <person name="Szewzyk U."/>
        </authorList>
    </citation>
    <scope>NUCLEOTIDE SEQUENCE [LARGE SCALE GENOMIC DNA]</scope>
    <source>
        <strain evidence="13 14">OTSz_A_272</strain>
    </source>
</reference>
<dbReference type="RefSeq" id="WP_066773339.1">
    <property type="nucleotide sequence ID" value="NZ_CP013244.1"/>
</dbReference>
<keyword evidence="14" id="KW-1185">Reference proteome</keyword>
<dbReference type="Proteomes" id="UP000092498">
    <property type="component" value="Chromosome"/>
</dbReference>
<dbReference type="Pfam" id="PF00288">
    <property type="entry name" value="GHMP_kinases_N"/>
    <property type="match status" value="1"/>
</dbReference>
<dbReference type="InterPro" id="IPR006204">
    <property type="entry name" value="GHMP_kinase_N_dom"/>
</dbReference>
<dbReference type="PANTHER" id="PTHR43527">
    <property type="entry name" value="4-DIPHOSPHOCYTIDYL-2-C-METHYL-D-ERYTHRITOL KINASE, CHLOROPLASTIC"/>
    <property type="match status" value="1"/>
</dbReference>
<sequence length="284" mass="29302">MSVRVFAPAKINLTLEVGRPRADGYHLLQSAVAFAGVGDWIEAAPAETLSLTVKGPFATALGVSDDNLVLRAARLLDGARGAALTLEKNLPIASGIGGGSSDAAATLLALNELWGLGKTVDELAALSASLGADVPVCVHRRGAWMTGVGEVVEPIDVPDLNAVLVNPGKPLPTPPVYRRFDDLALGLMLPDRDAPAWRDGAAVVADMLAWGNNLESPAAALMPELGDLLEMLRADPRSSCAALSGSGATCFAIAKSAADAHALAADLGARNRDWWVCATTLGRA</sequence>
<protein>
    <recommendedName>
        <fullName evidence="3 10">4-diphosphocytidyl-2-C-methyl-D-erythritol kinase</fullName>
        <shortName evidence="10">CMK</shortName>
        <ecNumber evidence="2 10">2.7.1.148</ecNumber>
    </recommendedName>
    <alternativeName>
        <fullName evidence="9 10">4-(cytidine-5'-diphospho)-2-C-methyl-D-erythritol kinase</fullName>
    </alternativeName>
</protein>
<evidence type="ECO:0000259" key="12">
    <source>
        <dbReference type="Pfam" id="PF08544"/>
    </source>
</evidence>
<dbReference type="Gene3D" id="3.30.230.10">
    <property type="match status" value="1"/>
</dbReference>
<feature type="active site" evidence="10">
    <location>
        <position position="133"/>
    </location>
</feature>
<comment type="pathway">
    <text evidence="10">Isoprenoid biosynthesis; isopentenyl diphosphate biosynthesis via DXP pathway; isopentenyl diphosphate from 1-deoxy-D-xylulose 5-phosphate: step 3/6.</text>
</comment>
<evidence type="ECO:0000256" key="2">
    <source>
        <dbReference type="ARBA" id="ARBA00012052"/>
    </source>
</evidence>
<keyword evidence="6 10" id="KW-0418">Kinase</keyword>
<dbReference type="UniPathway" id="UPA00056">
    <property type="reaction ID" value="UER00094"/>
</dbReference>
<dbReference type="NCBIfam" id="TIGR00154">
    <property type="entry name" value="ispE"/>
    <property type="match status" value="1"/>
</dbReference>
<dbReference type="GO" id="GO:0016114">
    <property type="term" value="P:terpenoid biosynthetic process"/>
    <property type="evidence" value="ECO:0007669"/>
    <property type="project" value="UniProtKB-UniRule"/>
</dbReference>
<comment type="catalytic activity">
    <reaction evidence="10">
        <text>4-CDP-2-C-methyl-D-erythritol + ATP = 4-CDP-2-C-methyl-D-erythritol 2-phosphate + ADP + H(+)</text>
        <dbReference type="Rhea" id="RHEA:18437"/>
        <dbReference type="ChEBI" id="CHEBI:15378"/>
        <dbReference type="ChEBI" id="CHEBI:30616"/>
        <dbReference type="ChEBI" id="CHEBI:57823"/>
        <dbReference type="ChEBI" id="CHEBI:57919"/>
        <dbReference type="ChEBI" id="CHEBI:456216"/>
        <dbReference type="EC" id="2.7.1.148"/>
    </reaction>
</comment>
<evidence type="ECO:0000313" key="14">
    <source>
        <dbReference type="Proteomes" id="UP000092498"/>
    </source>
</evidence>
<accession>A0A1B1ALC1</accession>
<dbReference type="SUPFAM" id="SSF55060">
    <property type="entry name" value="GHMP Kinase, C-terminal domain"/>
    <property type="match status" value="1"/>
</dbReference>
<dbReference type="PIRSF" id="PIRSF010376">
    <property type="entry name" value="IspE"/>
    <property type="match status" value="1"/>
</dbReference>
<dbReference type="STRING" id="1759059.ATE48_16265"/>
<dbReference type="Pfam" id="PF08544">
    <property type="entry name" value="GHMP_kinases_C"/>
    <property type="match status" value="1"/>
</dbReference>
<dbReference type="EC" id="2.7.1.148" evidence="2 10"/>
<feature type="active site" evidence="10">
    <location>
        <position position="10"/>
    </location>
</feature>
<dbReference type="GO" id="GO:0050515">
    <property type="term" value="F:4-(cytidine 5'-diphospho)-2-C-methyl-D-erythritol kinase activity"/>
    <property type="evidence" value="ECO:0007669"/>
    <property type="project" value="UniProtKB-UniRule"/>
</dbReference>
<dbReference type="PANTHER" id="PTHR43527:SF2">
    <property type="entry name" value="4-DIPHOSPHOCYTIDYL-2-C-METHYL-D-ERYTHRITOL KINASE, CHLOROPLASTIC"/>
    <property type="match status" value="1"/>
</dbReference>
<feature type="domain" description="GHMP kinase N-terminal" evidence="11">
    <location>
        <begin position="67"/>
        <end position="139"/>
    </location>
</feature>
<dbReference type="KEGG" id="cbot:ATE48_16265"/>
<evidence type="ECO:0000256" key="9">
    <source>
        <dbReference type="ARBA" id="ARBA00032554"/>
    </source>
</evidence>
<keyword evidence="8 10" id="KW-0414">Isoprene biosynthesis</keyword>
<dbReference type="EMBL" id="CP013244">
    <property type="protein sequence ID" value="ANP47357.1"/>
    <property type="molecule type" value="Genomic_DNA"/>
</dbReference>
<name>A0A1B1ALC1_9PROT</name>
<evidence type="ECO:0000256" key="6">
    <source>
        <dbReference type="ARBA" id="ARBA00022777"/>
    </source>
</evidence>
<evidence type="ECO:0000256" key="4">
    <source>
        <dbReference type="ARBA" id="ARBA00022679"/>
    </source>
</evidence>
<dbReference type="InterPro" id="IPR014721">
    <property type="entry name" value="Ribsml_uS5_D2-typ_fold_subgr"/>
</dbReference>
<dbReference type="SUPFAM" id="SSF54211">
    <property type="entry name" value="Ribosomal protein S5 domain 2-like"/>
    <property type="match status" value="1"/>
</dbReference>
<evidence type="ECO:0000259" key="11">
    <source>
        <dbReference type="Pfam" id="PF00288"/>
    </source>
</evidence>
<evidence type="ECO:0000313" key="13">
    <source>
        <dbReference type="EMBL" id="ANP47357.1"/>
    </source>
</evidence>
<evidence type="ECO:0000256" key="1">
    <source>
        <dbReference type="ARBA" id="ARBA00009684"/>
    </source>
</evidence>
<dbReference type="InterPro" id="IPR036554">
    <property type="entry name" value="GHMP_kinase_C_sf"/>
</dbReference>
<evidence type="ECO:0000256" key="7">
    <source>
        <dbReference type="ARBA" id="ARBA00022840"/>
    </source>
</evidence>
<comment type="similarity">
    <text evidence="1 10">Belongs to the GHMP kinase family. IspE subfamily.</text>
</comment>
<evidence type="ECO:0000256" key="10">
    <source>
        <dbReference type="HAMAP-Rule" id="MF_00061"/>
    </source>
</evidence>
<feature type="domain" description="GHMP kinase C-terminal" evidence="12">
    <location>
        <begin position="207"/>
        <end position="269"/>
    </location>
</feature>
<dbReference type="HAMAP" id="MF_00061">
    <property type="entry name" value="IspE"/>
    <property type="match status" value="1"/>
</dbReference>
<evidence type="ECO:0000256" key="5">
    <source>
        <dbReference type="ARBA" id="ARBA00022741"/>
    </source>
</evidence>
<dbReference type="FunCoup" id="A0A1B1ALC1">
    <property type="interactions" value="267"/>
</dbReference>
<dbReference type="NCBIfam" id="NF011202">
    <property type="entry name" value="PRK14608.1"/>
    <property type="match status" value="1"/>
</dbReference>
<dbReference type="InterPro" id="IPR020568">
    <property type="entry name" value="Ribosomal_Su5_D2-typ_SF"/>
</dbReference>
<keyword evidence="5 10" id="KW-0547">Nucleotide-binding</keyword>
<keyword evidence="7 10" id="KW-0067">ATP-binding</keyword>
<comment type="function">
    <text evidence="10">Catalyzes the phosphorylation of the position 2 hydroxy group of 4-diphosphocytidyl-2C-methyl-D-erythritol.</text>
</comment>